<dbReference type="GO" id="GO:0005886">
    <property type="term" value="C:plasma membrane"/>
    <property type="evidence" value="ECO:0007669"/>
    <property type="project" value="TreeGrafter"/>
</dbReference>
<dbReference type="EMBL" id="CAJHNH020002106">
    <property type="protein sequence ID" value="CAG5125594.1"/>
    <property type="molecule type" value="Genomic_DNA"/>
</dbReference>
<dbReference type="PROSITE" id="PS00237">
    <property type="entry name" value="G_PROTEIN_RECEP_F1_1"/>
    <property type="match status" value="1"/>
</dbReference>
<dbReference type="AlphaFoldDB" id="A0A8S3Z7T0"/>
<feature type="domain" description="G-protein coupled receptors family 1 profile" evidence="9">
    <location>
        <begin position="26"/>
        <end position="299"/>
    </location>
</feature>
<dbReference type="Gene3D" id="1.20.1070.10">
    <property type="entry name" value="Rhodopsin 7-helix transmembrane proteins"/>
    <property type="match status" value="1"/>
</dbReference>
<organism evidence="10 11">
    <name type="scientific">Candidula unifasciata</name>
    <dbReference type="NCBI Taxonomy" id="100452"/>
    <lineage>
        <taxon>Eukaryota</taxon>
        <taxon>Metazoa</taxon>
        <taxon>Spiralia</taxon>
        <taxon>Lophotrochozoa</taxon>
        <taxon>Mollusca</taxon>
        <taxon>Gastropoda</taxon>
        <taxon>Heterobranchia</taxon>
        <taxon>Euthyneura</taxon>
        <taxon>Panpulmonata</taxon>
        <taxon>Eupulmonata</taxon>
        <taxon>Stylommatophora</taxon>
        <taxon>Helicina</taxon>
        <taxon>Helicoidea</taxon>
        <taxon>Geomitridae</taxon>
        <taxon>Candidula</taxon>
    </lineage>
</organism>
<dbReference type="InterPro" id="IPR017452">
    <property type="entry name" value="GPCR_Rhodpsn_7TM"/>
</dbReference>
<dbReference type="Pfam" id="PF00001">
    <property type="entry name" value="7tm_1"/>
    <property type="match status" value="1"/>
</dbReference>
<name>A0A8S3Z7T0_9EUPU</name>
<feature type="non-terminal residue" evidence="10">
    <location>
        <position position="1"/>
    </location>
</feature>
<feature type="transmembrane region" description="Helical" evidence="8">
    <location>
        <begin position="43"/>
        <end position="64"/>
    </location>
</feature>
<protein>
    <recommendedName>
        <fullName evidence="9">G-protein coupled receptors family 1 profile domain-containing protein</fullName>
    </recommendedName>
</protein>
<dbReference type="PANTHER" id="PTHR24243">
    <property type="entry name" value="G-PROTEIN COUPLED RECEPTOR"/>
    <property type="match status" value="1"/>
</dbReference>
<dbReference type="Proteomes" id="UP000678393">
    <property type="component" value="Unassembled WGS sequence"/>
</dbReference>
<gene>
    <name evidence="10" type="ORF">CUNI_LOCUS11152</name>
</gene>
<keyword evidence="5 8" id="KW-0472">Membrane</keyword>
<dbReference type="OrthoDB" id="6068817at2759"/>
<dbReference type="GO" id="GO:0004930">
    <property type="term" value="F:G protein-coupled receptor activity"/>
    <property type="evidence" value="ECO:0007669"/>
    <property type="project" value="UniProtKB-KW"/>
</dbReference>
<evidence type="ECO:0000256" key="1">
    <source>
        <dbReference type="ARBA" id="ARBA00004141"/>
    </source>
</evidence>
<evidence type="ECO:0000256" key="8">
    <source>
        <dbReference type="SAM" id="Phobius"/>
    </source>
</evidence>
<evidence type="ECO:0000313" key="11">
    <source>
        <dbReference type="Proteomes" id="UP000678393"/>
    </source>
</evidence>
<comment type="subcellular location">
    <subcellularLocation>
        <location evidence="1">Membrane</location>
        <topology evidence="1">Multi-pass membrane protein</topology>
    </subcellularLocation>
</comment>
<dbReference type="SUPFAM" id="SSF81321">
    <property type="entry name" value="Family A G protein-coupled receptor-like"/>
    <property type="match status" value="1"/>
</dbReference>
<feature type="transmembrane region" description="Helical" evidence="8">
    <location>
        <begin position="122"/>
        <end position="144"/>
    </location>
</feature>
<accession>A0A8S3Z7T0</accession>
<keyword evidence="11" id="KW-1185">Reference proteome</keyword>
<keyword evidence="6" id="KW-0675">Receptor</keyword>
<dbReference type="PANTHER" id="PTHR24243:SF230">
    <property type="entry name" value="G-PROTEIN COUPLED RECEPTORS FAMILY 1 PROFILE DOMAIN-CONTAINING PROTEIN"/>
    <property type="match status" value="1"/>
</dbReference>
<keyword evidence="2 8" id="KW-0812">Transmembrane</keyword>
<feature type="transmembrane region" description="Helical" evidence="8">
    <location>
        <begin position="15"/>
        <end position="36"/>
    </location>
</feature>
<evidence type="ECO:0000259" key="9">
    <source>
        <dbReference type="PROSITE" id="PS50262"/>
    </source>
</evidence>
<sequence length="348" mass="39708">TIEICDAVTQFSNTYLWILFAIGVPGNVLTIITTLSMQALSPATFFIALLAFFDGSALVVKLIFQQLYRYEVQIGNVGCKMEFLTMYLATVANWMLVLICAERFISVCYPLKKISVFTKKRGYICAATVAAFFLCFYGILFVVMRDKGPGMTCGTNNNFLSFWATYWYWLNAAMFLFIPFIIILVFTGGIIRGLYLSRRDRRFLMQKGSGRDTGNECATGNNQRLVAESERIERAITIMMILAAVLFVAFALPACVFRLLSDPKFRGDCDTIANAYWAMFEQVQFLLVDLTHVLNFFMYFFAVRRFRSQLFKLLRCKTCKKVKYQHTISSQLSSSTKANSTVCLQHIH</sequence>
<reference evidence="10" key="1">
    <citation type="submission" date="2021-04" db="EMBL/GenBank/DDBJ databases">
        <authorList>
            <consortium name="Molecular Ecology Group"/>
        </authorList>
    </citation>
    <scope>NUCLEOTIDE SEQUENCE</scope>
</reference>
<evidence type="ECO:0000256" key="6">
    <source>
        <dbReference type="ARBA" id="ARBA00023170"/>
    </source>
</evidence>
<dbReference type="SMART" id="SM01381">
    <property type="entry name" value="7TM_GPCR_Srsx"/>
    <property type="match status" value="1"/>
</dbReference>
<evidence type="ECO:0000256" key="5">
    <source>
        <dbReference type="ARBA" id="ARBA00023136"/>
    </source>
</evidence>
<keyword evidence="3 8" id="KW-1133">Transmembrane helix</keyword>
<dbReference type="PROSITE" id="PS50262">
    <property type="entry name" value="G_PROTEIN_RECEP_F1_2"/>
    <property type="match status" value="1"/>
</dbReference>
<proteinExistence type="predicted"/>
<evidence type="ECO:0000256" key="2">
    <source>
        <dbReference type="ARBA" id="ARBA00022692"/>
    </source>
</evidence>
<evidence type="ECO:0000256" key="7">
    <source>
        <dbReference type="ARBA" id="ARBA00023224"/>
    </source>
</evidence>
<feature type="transmembrane region" description="Helical" evidence="8">
    <location>
        <begin position="238"/>
        <end position="260"/>
    </location>
</feature>
<feature type="transmembrane region" description="Helical" evidence="8">
    <location>
        <begin position="166"/>
        <end position="195"/>
    </location>
</feature>
<evidence type="ECO:0000256" key="3">
    <source>
        <dbReference type="ARBA" id="ARBA00022989"/>
    </source>
</evidence>
<evidence type="ECO:0000256" key="4">
    <source>
        <dbReference type="ARBA" id="ARBA00023040"/>
    </source>
</evidence>
<keyword evidence="7" id="KW-0807">Transducer</keyword>
<dbReference type="InterPro" id="IPR000276">
    <property type="entry name" value="GPCR_Rhodpsn"/>
</dbReference>
<keyword evidence="4" id="KW-0297">G-protein coupled receptor</keyword>
<feature type="transmembrane region" description="Helical" evidence="8">
    <location>
        <begin position="283"/>
        <end position="302"/>
    </location>
</feature>
<evidence type="ECO:0000313" key="10">
    <source>
        <dbReference type="EMBL" id="CAG5125594.1"/>
    </source>
</evidence>
<comment type="caution">
    <text evidence="10">The sequence shown here is derived from an EMBL/GenBank/DDBJ whole genome shotgun (WGS) entry which is preliminary data.</text>
</comment>